<dbReference type="PROSITE" id="PS51318">
    <property type="entry name" value="TAT"/>
    <property type="match status" value="1"/>
</dbReference>
<dbReference type="InterPro" id="IPR006059">
    <property type="entry name" value="SBP"/>
</dbReference>
<dbReference type="PATRIC" id="fig|443610.3.peg.2281"/>
<proteinExistence type="inferred from homology"/>
<dbReference type="InterPro" id="IPR050490">
    <property type="entry name" value="Bact_solute-bd_prot1"/>
</dbReference>
<dbReference type="OrthoDB" id="7317090at2"/>
<evidence type="ECO:0000313" key="5">
    <source>
        <dbReference type="Proteomes" id="UP000033632"/>
    </source>
</evidence>
<organism evidence="4 5">
    <name type="scientific">Devosia geojensis</name>
    <dbReference type="NCBI Taxonomy" id="443610"/>
    <lineage>
        <taxon>Bacteria</taxon>
        <taxon>Pseudomonadati</taxon>
        <taxon>Pseudomonadota</taxon>
        <taxon>Alphaproteobacteria</taxon>
        <taxon>Hyphomicrobiales</taxon>
        <taxon>Devosiaceae</taxon>
        <taxon>Devosia</taxon>
    </lineage>
</organism>
<comment type="caution">
    <text evidence="4">The sequence shown here is derived from an EMBL/GenBank/DDBJ whole genome shotgun (WGS) entry which is preliminary data.</text>
</comment>
<evidence type="ECO:0000256" key="1">
    <source>
        <dbReference type="ARBA" id="ARBA00004418"/>
    </source>
</evidence>
<dbReference type="SUPFAM" id="SSF53850">
    <property type="entry name" value="Periplasmic binding protein-like II"/>
    <property type="match status" value="1"/>
</dbReference>
<dbReference type="PANTHER" id="PTHR43649:SF11">
    <property type="entry name" value="ABC TRANSPORTER SUBSTRATE-BINDING PROTEIN YESO-RELATED"/>
    <property type="match status" value="1"/>
</dbReference>
<dbReference type="InterPro" id="IPR006311">
    <property type="entry name" value="TAT_signal"/>
</dbReference>
<comment type="subcellular location">
    <subcellularLocation>
        <location evidence="1">Periplasm</location>
    </subcellularLocation>
</comment>
<name>A0A0F5FDW6_9HYPH</name>
<dbReference type="GO" id="GO:0042597">
    <property type="term" value="C:periplasmic space"/>
    <property type="evidence" value="ECO:0007669"/>
    <property type="project" value="UniProtKB-SubCell"/>
</dbReference>
<dbReference type="Gene3D" id="3.40.190.10">
    <property type="entry name" value="Periplasmic binding protein-like II"/>
    <property type="match status" value="2"/>
</dbReference>
<gene>
    <name evidence="4" type="ORF">VE25_19805</name>
</gene>
<sequence>MPTLSRRQFLAAGSALSLATAMGARSTFAQQERLRLSWWGNAERSERTNQVIDLFTAANAGVTIDGQSLPGGGDYWTWLATQTAGGNPPDVIQMDYRYIFEYAGRGVLLPLDELIGSTINLSDWPEDRIEVGRVDGKVYGISLGANTGAVILNLTAFKEAGLEPPTIGTTWEQFADICQELSQKTTRPGFFGTQDASGHETSFETYLRQRGKAMYAGDGQLGFDVEDAQAWFALWSQMRESGACVPADVQALSQGNVDTSVVTVGKAAVGIAQSNQLVSYQKANQDSLAMTGIPVIEGGQPGQYLKPSMYFSVSARTGNPELAGRFLDFFLNNEEAMNILGVERGAPESPATRAAISPSLDEPSQAALAYLDSISALIGPLPPAPPQGAGEATTVLGSIAEEVAFEMKSVERAAADLVAGMTEAIGRG</sequence>
<dbReference type="RefSeq" id="WP_046110394.1">
    <property type="nucleotide sequence ID" value="NZ_JZEX01000179.1"/>
</dbReference>
<dbReference type="Pfam" id="PF13416">
    <property type="entry name" value="SBP_bac_8"/>
    <property type="match status" value="1"/>
</dbReference>
<evidence type="ECO:0000256" key="3">
    <source>
        <dbReference type="ARBA" id="ARBA00022764"/>
    </source>
</evidence>
<reference evidence="4 5" key="1">
    <citation type="submission" date="2015-03" db="EMBL/GenBank/DDBJ databases">
        <authorList>
            <person name="Hassan Y.I."/>
            <person name="Lepp D."/>
            <person name="Li X.-Z."/>
            <person name="Zhou T."/>
        </authorList>
    </citation>
    <scope>NUCLEOTIDE SEQUENCE [LARGE SCALE GENOMIC DNA]</scope>
    <source>
        <strain evidence="4 5">BD-c194</strain>
    </source>
</reference>
<comment type="similarity">
    <text evidence="2">Belongs to the bacterial solute-binding protein 1 family.</text>
</comment>
<evidence type="ECO:0000313" key="4">
    <source>
        <dbReference type="EMBL" id="KKB07089.1"/>
    </source>
</evidence>
<keyword evidence="5" id="KW-1185">Reference proteome</keyword>
<protein>
    <submittedName>
        <fullName evidence="4">Uncharacterized protein</fullName>
    </submittedName>
</protein>
<dbReference type="STRING" id="443610.VE25_19805"/>
<dbReference type="EMBL" id="JZEX01000179">
    <property type="protein sequence ID" value="KKB07089.1"/>
    <property type="molecule type" value="Genomic_DNA"/>
</dbReference>
<dbReference type="Proteomes" id="UP000033632">
    <property type="component" value="Unassembled WGS sequence"/>
</dbReference>
<accession>A0A0F5FDW6</accession>
<dbReference type="PANTHER" id="PTHR43649">
    <property type="entry name" value="ARABINOSE-BINDING PROTEIN-RELATED"/>
    <property type="match status" value="1"/>
</dbReference>
<dbReference type="AlphaFoldDB" id="A0A0F5FDW6"/>
<keyword evidence="3" id="KW-0574">Periplasm</keyword>
<evidence type="ECO:0000256" key="2">
    <source>
        <dbReference type="ARBA" id="ARBA00008520"/>
    </source>
</evidence>